<dbReference type="CDD" id="cd03216">
    <property type="entry name" value="ABC_Carb_Monos_I"/>
    <property type="match status" value="1"/>
</dbReference>
<evidence type="ECO:0000256" key="3">
    <source>
        <dbReference type="ARBA" id="ARBA00022475"/>
    </source>
</evidence>
<dbReference type="PROSITE" id="PS00211">
    <property type="entry name" value="ABC_TRANSPORTER_1"/>
    <property type="match status" value="1"/>
</dbReference>
<dbReference type="OrthoDB" id="9771863at2"/>
<evidence type="ECO:0000256" key="1">
    <source>
        <dbReference type="ARBA" id="ARBA00004202"/>
    </source>
</evidence>
<keyword evidence="8 10" id="KW-1278">Translocase</keyword>
<dbReference type="GO" id="GO:0005524">
    <property type="term" value="F:ATP binding"/>
    <property type="evidence" value="ECO:0007669"/>
    <property type="project" value="UniProtKB-UniRule"/>
</dbReference>
<protein>
    <recommendedName>
        <fullName evidence="10">Ribose/galactose/methyl galactoside import ATP-binding protein</fullName>
        <ecNumber evidence="10">7.5.2.11</ecNumber>
    </recommendedName>
</protein>
<keyword evidence="9 10" id="KW-0472">Membrane</keyword>
<dbReference type="Pfam" id="PF00005">
    <property type="entry name" value="ABC_tran"/>
    <property type="match status" value="2"/>
</dbReference>
<feature type="domain" description="ABC transporter" evidence="11">
    <location>
        <begin position="253"/>
        <end position="497"/>
    </location>
</feature>
<dbReference type="PANTHER" id="PTHR43790">
    <property type="entry name" value="CARBOHYDRATE TRANSPORT ATP-BINDING PROTEIN MG119-RELATED"/>
    <property type="match status" value="1"/>
</dbReference>
<name>A0A369BBQ1_9FIRM</name>
<proteinExistence type="inferred from homology"/>
<keyword evidence="7 10" id="KW-0067">ATP-binding</keyword>
<accession>A0A369BBQ1</accession>
<evidence type="ECO:0000256" key="7">
    <source>
        <dbReference type="ARBA" id="ARBA00022840"/>
    </source>
</evidence>
<dbReference type="PROSITE" id="PS50893">
    <property type="entry name" value="ABC_TRANSPORTER_2"/>
    <property type="match status" value="2"/>
</dbReference>
<comment type="subcellular location">
    <subcellularLocation>
        <location evidence="1 10">Cell membrane</location>
        <topology evidence="1 10">Peripheral membrane protein</topology>
    </subcellularLocation>
</comment>
<reference evidence="12 13" key="1">
    <citation type="submission" date="2018-07" db="EMBL/GenBank/DDBJ databases">
        <title>Genomic Encyclopedia of Type Strains, Phase IV (KMG-IV): sequencing the most valuable type-strain genomes for metagenomic binning, comparative biology and taxonomic classification.</title>
        <authorList>
            <person name="Goeker M."/>
        </authorList>
    </citation>
    <scope>NUCLEOTIDE SEQUENCE [LARGE SCALE GENOMIC DNA]</scope>
    <source>
        <strain evidence="12 13">DSM 27016</strain>
    </source>
</reference>
<evidence type="ECO:0000256" key="8">
    <source>
        <dbReference type="ARBA" id="ARBA00022967"/>
    </source>
</evidence>
<evidence type="ECO:0000313" key="12">
    <source>
        <dbReference type="EMBL" id="RCX18775.1"/>
    </source>
</evidence>
<evidence type="ECO:0000256" key="10">
    <source>
        <dbReference type="RuleBase" id="RU367029"/>
    </source>
</evidence>
<dbReference type="Gene3D" id="3.40.50.300">
    <property type="entry name" value="P-loop containing nucleotide triphosphate hydrolases"/>
    <property type="match status" value="2"/>
</dbReference>
<evidence type="ECO:0000256" key="5">
    <source>
        <dbReference type="ARBA" id="ARBA00022737"/>
    </source>
</evidence>
<keyword evidence="4 10" id="KW-0762">Sugar transport</keyword>
<evidence type="ECO:0000256" key="6">
    <source>
        <dbReference type="ARBA" id="ARBA00022741"/>
    </source>
</evidence>
<dbReference type="EC" id="7.5.2.11" evidence="10"/>
<evidence type="ECO:0000313" key="13">
    <source>
        <dbReference type="Proteomes" id="UP000253034"/>
    </source>
</evidence>
<dbReference type="SUPFAM" id="SSF52540">
    <property type="entry name" value="P-loop containing nucleoside triphosphate hydrolases"/>
    <property type="match status" value="2"/>
</dbReference>
<keyword evidence="2 10" id="KW-0813">Transport</keyword>
<organism evidence="12 13">
    <name type="scientific">Anaerobacterium chartisolvens</name>
    <dbReference type="NCBI Taxonomy" id="1297424"/>
    <lineage>
        <taxon>Bacteria</taxon>
        <taxon>Bacillati</taxon>
        <taxon>Bacillota</taxon>
        <taxon>Clostridia</taxon>
        <taxon>Eubacteriales</taxon>
        <taxon>Oscillospiraceae</taxon>
        <taxon>Anaerobacterium</taxon>
    </lineage>
</organism>
<dbReference type="PANTHER" id="PTHR43790:SF7">
    <property type="entry name" value="GALACTOSE_METHYL GALACTOSIDE IMPORT ATP-BINDING PROTEIN MGLA"/>
    <property type="match status" value="1"/>
</dbReference>
<dbReference type="InterPro" id="IPR003439">
    <property type="entry name" value="ABC_transporter-like_ATP-bd"/>
</dbReference>
<dbReference type="AlphaFoldDB" id="A0A369BBQ1"/>
<comment type="similarity">
    <text evidence="10">Belongs to the ABC transporter superfamily.</text>
</comment>
<dbReference type="SMART" id="SM00382">
    <property type="entry name" value="AAA"/>
    <property type="match status" value="2"/>
</dbReference>
<dbReference type="GO" id="GO:0005886">
    <property type="term" value="C:plasma membrane"/>
    <property type="evidence" value="ECO:0007669"/>
    <property type="project" value="UniProtKB-SubCell"/>
</dbReference>
<evidence type="ECO:0000256" key="4">
    <source>
        <dbReference type="ARBA" id="ARBA00022597"/>
    </source>
</evidence>
<keyword evidence="5" id="KW-0677">Repeat</keyword>
<dbReference type="GO" id="GO:0043211">
    <property type="term" value="F:ABC-type carbohydrate transporter activity"/>
    <property type="evidence" value="ECO:0007669"/>
    <property type="project" value="UniProtKB-UniRule"/>
</dbReference>
<keyword evidence="3 10" id="KW-1003">Cell membrane</keyword>
<dbReference type="CDD" id="cd03215">
    <property type="entry name" value="ABC_Carb_Monos_II"/>
    <property type="match status" value="1"/>
</dbReference>
<comment type="function">
    <text evidence="10">Part of an ABC transporter complex involved in carbohydrate import. Could be involved in ribose, galactose and/or methyl galactoside import. Responsible for energy coupling to the transport system.</text>
</comment>
<keyword evidence="13" id="KW-1185">Reference proteome</keyword>
<evidence type="ECO:0000259" key="11">
    <source>
        <dbReference type="PROSITE" id="PS50893"/>
    </source>
</evidence>
<comment type="catalytic activity">
    <reaction evidence="10">
        <text>D-galactose(out) + ATP + H2O = D-galactose(in) + ADP + phosphate + H(+)</text>
        <dbReference type="Rhea" id="RHEA:60156"/>
        <dbReference type="ChEBI" id="CHEBI:4139"/>
        <dbReference type="ChEBI" id="CHEBI:15377"/>
        <dbReference type="ChEBI" id="CHEBI:15378"/>
        <dbReference type="ChEBI" id="CHEBI:30616"/>
        <dbReference type="ChEBI" id="CHEBI:43474"/>
        <dbReference type="ChEBI" id="CHEBI:456216"/>
        <dbReference type="EC" id="7.5.2.11"/>
    </reaction>
</comment>
<dbReference type="InterPro" id="IPR050107">
    <property type="entry name" value="ABC_carbohydrate_import_ATPase"/>
</dbReference>
<comment type="caution">
    <text evidence="12">The sequence shown here is derived from an EMBL/GenBank/DDBJ whole genome shotgun (WGS) entry which is preliminary data.</text>
</comment>
<dbReference type="EMBL" id="QPJT01000004">
    <property type="protein sequence ID" value="RCX18775.1"/>
    <property type="molecule type" value="Genomic_DNA"/>
</dbReference>
<feature type="domain" description="ABC transporter" evidence="11">
    <location>
        <begin position="6"/>
        <end position="243"/>
    </location>
</feature>
<dbReference type="InterPro" id="IPR027417">
    <property type="entry name" value="P-loop_NTPase"/>
</dbReference>
<evidence type="ECO:0000256" key="2">
    <source>
        <dbReference type="ARBA" id="ARBA00022448"/>
    </source>
</evidence>
<dbReference type="GO" id="GO:0016887">
    <property type="term" value="F:ATP hydrolysis activity"/>
    <property type="evidence" value="ECO:0007669"/>
    <property type="project" value="InterPro"/>
</dbReference>
<gene>
    <name evidence="12" type="ORF">DFR58_10444</name>
</gene>
<dbReference type="InterPro" id="IPR003593">
    <property type="entry name" value="AAA+_ATPase"/>
</dbReference>
<sequence length="498" mass="55163">MAEYVLQMKGVSKAFPGVKALDNVSLNIRPGEVHALMGENGAGKSTLMKILNGMYQPDGGEIIFNGEKVCITSPTEALKIGISMIYQELNPILDMTIAQNIFIGREPMQKNRLFIDDKRLYSDAKVLLEEFKMPLNPRWKMSKLSTAQKQMVEMIKAVSLNSKLIVMDEPTSSLTEEEVNTLFATIERLKKENVPIVYISHRMEEVFMICDTVSVLRDGQYIGTRPIGELDKNSLISMMVGRELKDIFPKTEVQTGETVLEVKSLSKKGVFNDISFKLQKGEILGLYGLVGAGRSEIMRAIFGLDSYSSGEIILNGKALKAKNTKQVIENGVSMVTEDRKELGLVLCRSLKENISLASLDDCSKGPFVKRKLENERCVNMTSKMRVKMSSLKQNAESLSGGNQQKIVLCKWLMKNPRILILDEPTRGIDVGAKAEIYQLMSTLASQGLAVIMISSELPEVIGMSDRILVVGEGKIKGEFAREDISQDDLLACALGGDK</sequence>
<dbReference type="InterPro" id="IPR017871">
    <property type="entry name" value="ABC_transporter-like_CS"/>
</dbReference>
<dbReference type="FunFam" id="3.40.50.300:FF:000127">
    <property type="entry name" value="Ribose import ATP-binding protein RbsA"/>
    <property type="match status" value="1"/>
</dbReference>
<dbReference type="Proteomes" id="UP000253034">
    <property type="component" value="Unassembled WGS sequence"/>
</dbReference>
<evidence type="ECO:0000256" key="9">
    <source>
        <dbReference type="ARBA" id="ARBA00023136"/>
    </source>
</evidence>
<keyword evidence="6 10" id="KW-0547">Nucleotide-binding</keyword>